<organism evidence="2 3">
    <name type="scientific">Rotaria magnacalcarata</name>
    <dbReference type="NCBI Taxonomy" id="392030"/>
    <lineage>
        <taxon>Eukaryota</taxon>
        <taxon>Metazoa</taxon>
        <taxon>Spiralia</taxon>
        <taxon>Gnathifera</taxon>
        <taxon>Rotifera</taxon>
        <taxon>Eurotatoria</taxon>
        <taxon>Bdelloidea</taxon>
        <taxon>Philodinida</taxon>
        <taxon>Philodinidae</taxon>
        <taxon>Rotaria</taxon>
    </lineage>
</organism>
<feature type="non-terminal residue" evidence="2">
    <location>
        <position position="122"/>
    </location>
</feature>
<dbReference type="EMBL" id="CAJOBH010220639">
    <property type="protein sequence ID" value="CAF5031726.1"/>
    <property type="molecule type" value="Genomic_DNA"/>
</dbReference>
<protein>
    <submittedName>
        <fullName evidence="2">Uncharacterized protein</fullName>
    </submittedName>
</protein>
<proteinExistence type="predicted"/>
<evidence type="ECO:0000313" key="3">
    <source>
        <dbReference type="Proteomes" id="UP000681967"/>
    </source>
</evidence>
<sequence>MAYIVKRFYRLDQNQINQLDQPIPSSVLVNNIHNSNLNISNNNQHNSIIRSVLIEKDATSNNEPVSSSCNTTAQISDMDTEIRLNNNEANTLDSNSDPEQTASDSENINERDLTEIYAKLIL</sequence>
<feature type="region of interest" description="Disordered" evidence="1">
    <location>
        <begin position="88"/>
        <end position="109"/>
    </location>
</feature>
<feature type="non-terminal residue" evidence="2">
    <location>
        <position position="1"/>
    </location>
</feature>
<accession>A0A8S3E429</accession>
<reference evidence="2" key="1">
    <citation type="submission" date="2021-02" db="EMBL/GenBank/DDBJ databases">
        <authorList>
            <person name="Nowell W R."/>
        </authorList>
    </citation>
    <scope>NUCLEOTIDE SEQUENCE</scope>
</reference>
<name>A0A8S3E429_9BILA</name>
<evidence type="ECO:0000256" key="1">
    <source>
        <dbReference type="SAM" id="MobiDB-lite"/>
    </source>
</evidence>
<gene>
    <name evidence="2" type="ORF">BYL167_LOCUS56263</name>
</gene>
<dbReference type="AlphaFoldDB" id="A0A8S3E429"/>
<comment type="caution">
    <text evidence="2">The sequence shown here is derived from an EMBL/GenBank/DDBJ whole genome shotgun (WGS) entry which is preliminary data.</text>
</comment>
<dbReference type="Proteomes" id="UP000681967">
    <property type="component" value="Unassembled WGS sequence"/>
</dbReference>
<feature type="compositionally biased region" description="Polar residues" evidence="1">
    <location>
        <begin position="88"/>
        <end position="106"/>
    </location>
</feature>
<evidence type="ECO:0000313" key="2">
    <source>
        <dbReference type="EMBL" id="CAF5031726.1"/>
    </source>
</evidence>